<evidence type="ECO:0000256" key="1">
    <source>
        <dbReference type="SAM" id="MobiDB-lite"/>
    </source>
</evidence>
<organism evidence="2">
    <name type="scientific">Arundo donax</name>
    <name type="common">Giant reed</name>
    <name type="synonym">Donax arundinaceus</name>
    <dbReference type="NCBI Taxonomy" id="35708"/>
    <lineage>
        <taxon>Eukaryota</taxon>
        <taxon>Viridiplantae</taxon>
        <taxon>Streptophyta</taxon>
        <taxon>Embryophyta</taxon>
        <taxon>Tracheophyta</taxon>
        <taxon>Spermatophyta</taxon>
        <taxon>Magnoliopsida</taxon>
        <taxon>Liliopsida</taxon>
        <taxon>Poales</taxon>
        <taxon>Poaceae</taxon>
        <taxon>PACMAD clade</taxon>
        <taxon>Arundinoideae</taxon>
        <taxon>Arundineae</taxon>
        <taxon>Arundo</taxon>
    </lineage>
</organism>
<reference evidence="2" key="1">
    <citation type="submission" date="2014-09" db="EMBL/GenBank/DDBJ databases">
        <authorList>
            <person name="Magalhaes I.L.F."/>
            <person name="Oliveira U."/>
            <person name="Santos F.R."/>
            <person name="Vidigal T.H.D.A."/>
            <person name="Brescovit A.D."/>
            <person name="Santos A.J."/>
        </authorList>
    </citation>
    <scope>NUCLEOTIDE SEQUENCE</scope>
    <source>
        <tissue evidence="2">Shoot tissue taken approximately 20 cm above the soil surface</tissue>
    </source>
</reference>
<name>A0A0A9EF32_ARUDO</name>
<keyword evidence="2" id="KW-0067">ATP-binding</keyword>
<dbReference type="AlphaFoldDB" id="A0A0A9EF32"/>
<feature type="region of interest" description="Disordered" evidence="1">
    <location>
        <begin position="1"/>
        <end position="50"/>
    </location>
</feature>
<accession>A0A0A9EF32</accession>
<reference evidence="2" key="2">
    <citation type="journal article" date="2015" name="Data Brief">
        <title>Shoot transcriptome of the giant reed, Arundo donax.</title>
        <authorList>
            <person name="Barrero R.A."/>
            <person name="Guerrero F.D."/>
            <person name="Moolhuijzen P."/>
            <person name="Goolsby J.A."/>
            <person name="Tidwell J."/>
            <person name="Bellgard S.E."/>
            <person name="Bellgard M.I."/>
        </authorList>
    </citation>
    <scope>NUCLEOTIDE SEQUENCE</scope>
    <source>
        <tissue evidence="2">Shoot tissue taken approximately 20 cm above the soil surface</tissue>
    </source>
</reference>
<proteinExistence type="predicted"/>
<evidence type="ECO:0000313" key="2">
    <source>
        <dbReference type="EMBL" id="JAD94617.1"/>
    </source>
</evidence>
<keyword evidence="2" id="KW-0378">Hydrolase</keyword>
<dbReference type="GO" id="GO:0004386">
    <property type="term" value="F:helicase activity"/>
    <property type="evidence" value="ECO:0007669"/>
    <property type="project" value="UniProtKB-KW"/>
</dbReference>
<keyword evidence="2" id="KW-0547">Nucleotide-binding</keyword>
<feature type="compositionally biased region" description="Polar residues" evidence="1">
    <location>
        <begin position="1"/>
        <end position="12"/>
    </location>
</feature>
<sequence>MAQETHNLQSFLSALAHQNPKPELPDFSYNQPPLGHSSPKSMASPHRNPC</sequence>
<protein>
    <submittedName>
        <fullName evidence="2">Pre-mRNA-processing ATP-dependent RNA helicase prp-5</fullName>
    </submittedName>
</protein>
<dbReference type="EMBL" id="GBRH01203278">
    <property type="protein sequence ID" value="JAD94617.1"/>
    <property type="molecule type" value="Transcribed_RNA"/>
</dbReference>
<keyword evidence="2" id="KW-0347">Helicase</keyword>